<proteinExistence type="predicted"/>
<dbReference type="EMBL" id="OX465083">
    <property type="protein sequence ID" value="CAI9294852.1"/>
    <property type="molecule type" value="Genomic_DNA"/>
</dbReference>
<reference evidence="1" key="1">
    <citation type="submission" date="2023-04" db="EMBL/GenBank/DDBJ databases">
        <authorList>
            <person name="Vijverberg K."/>
            <person name="Xiong W."/>
            <person name="Schranz E."/>
        </authorList>
    </citation>
    <scope>NUCLEOTIDE SEQUENCE</scope>
</reference>
<protein>
    <submittedName>
        <fullName evidence="1">Uncharacterized protein</fullName>
    </submittedName>
</protein>
<evidence type="ECO:0000313" key="1">
    <source>
        <dbReference type="EMBL" id="CAI9294852.1"/>
    </source>
</evidence>
<organism evidence="1 2">
    <name type="scientific">Lactuca saligna</name>
    <name type="common">Willowleaf lettuce</name>
    <dbReference type="NCBI Taxonomy" id="75948"/>
    <lineage>
        <taxon>Eukaryota</taxon>
        <taxon>Viridiplantae</taxon>
        <taxon>Streptophyta</taxon>
        <taxon>Embryophyta</taxon>
        <taxon>Tracheophyta</taxon>
        <taxon>Spermatophyta</taxon>
        <taxon>Magnoliopsida</taxon>
        <taxon>eudicotyledons</taxon>
        <taxon>Gunneridae</taxon>
        <taxon>Pentapetalae</taxon>
        <taxon>asterids</taxon>
        <taxon>campanulids</taxon>
        <taxon>Asterales</taxon>
        <taxon>Asteraceae</taxon>
        <taxon>Cichorioideae</taxon>
        <taxon>Cichorieae</taxon>
        <taxon>Lactucinae</taxon>
        <taxon>Lactuca</taxon>
    </lineage>
</organism>
<name>A0AA36EGK5_LACSI</name>
<evidence type="ECO:0000313" key="2">
    <source>
        <dbReference type="Proteomes" id="UP001177003"/>
    </source>
</evidence>
<sequence>MRFDYEDSPERRRLSHQWECSQKPVDSHKLRKFDALTIETFGARIEKLIREKYLQICEMVDDEKVDIASTVINEDDPLEDDVVRSLRTSPIHSENKDRTSIDDFEIIKLISLFVKEAGGSYEEGKHLSAKSFIVNQEDHDEWVDELETYEDEVLNIKGLMAHVIDSPDGICNADGSYAAKTSLSLTLMHTPIDMLYYDHEIRRRITVPPVFF</sequence>
<dbReference type="AlphaFoldDB" id="A0AA36EGK5"/>
<gene>
    <name evidence="1" type="ORF">LSALG_LOCUS33815</name>
</gene>
<keyword evidence="2" id="KW-1185">Reference proteome</keyword>
<dbReference type="Proteomes" id="UP001177003">
    <property type="component" value="Chromosome 7"/>
</dbReference>
<accession>A0AA36EGK5</accession>